<dbReference type="EMBL" id="CACVBM020001187">
    <property type="protein sequence ID" value="CAA7038138.1"/>
    <property type="molecule type" value="Genomic_DNA"/>
</dbReference>
<sequence>MGNQMQKSVSDTGDRLQTSYTFEIDNFSDKKASIVSPKFLSGGCEWYIEVLPKEKDCDDHLRLYLFVHNPQSLRKGWKRKANLRFSLLNQSGKVLYSGTERSSLLFCAQFSSWGHKTLPLSKLKEEGFLENNKLIIQVEVKVVEIVHQAEVTGKEMLYINGFNVLYTQVHSVSCIFKKHPDFALDFKPKDKGVKTAYMSLLLSLIETLRKAPRNFSHAELKNAEREFKELTEAGFKLDWLKKKLEDLSLKMKNVTEDFSRVEKLEERIMFMEKNLSDLKAELESENAKSAAATKVLSFYDFL</sequence>
<evidence type="ECO:0000313" key="5">
    <source>
        <dbReference type="Proteomes" id="UP000467841"/>
    </source>
</evidence>
<dbReference type="AlphaFoldDB" id="A0A6D2JLV2"/>
<feature type="domain" description="MATH" evidence="3">
    <location>
        <begin position="17"/>
        <end position="140"/>
    </location>
</feature>
<dbReference type="InterPro" id="IPR002083">
    <property type="entry name" value="MATH/TRAF_dom"/>
</dbReference>
<evidence type="ECO:0000256" key="2">
    <source>
        <dbReference type="SAM" id="Coils"/>
    </source>
</evidence>
<dbReference type="OrthoDB" id="1106551at2759"/>
<evidence type="ECO:0000256" key="1">
    <source>
        <dbReference type="ARBA" id="ARBA00023054"/>
    </source>
</evidence>
<dbReference type="PANTHER" id="PTHR46236:SF14">
    <property type="entry name" value="GENOME ASSEMBLY, CHROMOSOME: A03"/>
    <property type="match status" value="1"/>
</dbReference>
<gene>
    <name evidence="4" type="ORF">MERR_LOCUS25373</name>
</gene>
<dbReference type="SUPFAM" id="SSF49599">
    <property type="entry name" value="TRAF domain-like"/>
    <property type="match status" value="1"/>
</dbReference>
<evidence type="ECO:0000259" key="3">
    <source>
        <dbReference type="PROSITE" id="PS50144"/>
    </source>
</evidence>
<reference evidence="4" key="1">
    <citation type="submission" date="2020-01" db="EMBL/GenBank/DDBJ databases">
        <authorList>
            <person name="Mishra B."/>
        </authorList>
    </citation>
    <scope>NUCLEOTIDE SEQUENCE [LARGE SCALE GENOMIC DNA]</scope>
</reference>
<dbReference type="CDD" id="cd00121">
    <property type="entry name" value="MATH"/>
    <property type="match status" value="1"/>
</dbReference>
<dbReference type="InterPro" id="IPR050804">
    <property type="entry name" value="MCC"/>
</dbReference>
<dbReference type="Proteomes" id="UP000467841">
    <property type="component" value="Unassembled WGS sequence"/>
</dbReference>
<dbReference type="InterPro" id="IPR008974">
    <property type="entry name" value="TRAF-like"/>
</dbReference>
<organism evidence="4 5">
    <name type="scientific">Microthlaspi erraticum</name>
    <dbReference type="NCBI Taxonomy" id="1685480"/>
    <lineage>
        <taxon>Eukaryota</taxon>
        <taxon>Viridiplantae</taxon>
        <taxon>Streptophyta</taxon>
        <taxon>Embryophyta</taxon>
        <taxon>Tracheophyta</taxon>
        <taxon>Spermatophyta</taxon>
        <taxon>Magnoliopsida</taxon>
        <taxon>eudicotyledons</taxon>
        <taxon>Gunneridae</taxon>
        <taxon>Pentapetalae</taxon>
        <taxon>rosids</taxon>
        <taxon>malvids</taxon>
        <taxon>Brassicales</taxon>
        <taxon>Brassicaceae</taxon>
        <taxon>Coluteocarpeae</taxon>
        <taxon>Microthlaspi</taxon>
    </lineage>
</organism>
<proteinExistence type="predicted"/>
<dbReference type="PROSITE" id="PS50144">
    <property type="entry name" value="MATH"/>
    <property type="match status" value="1"/>
</dbReference>
<keyword evidence="5" id="KW-1185">Reference proteome</keyword>
<dbReference type="PANTHER" id="PTHR46236">
    <property type="entry name" value="TRAF-LIKE SUPERFAMILY PROTEIN"/>
    <property type="match status" value="1"/>
</dbReference>
<dbReference type="Gene3D" id="2.60.210.10">
    <property type="entry name" value="Apoptosis, Tumor Necrosis Factor Receptor Associated Protein 2, Chain A"/>
    <property type="match status" value="1"/>
</dbReference>
<name>A0A6D2JLV2_9BRAS</name>
<dbReference type="SMART" id="SM00061">
    <property type="entry name" value="MATH"/>
    <property type="match status" value="1"/>
</dbReference>
<keyword evidence="1 2" id="KW-0175">Coiled coil</keyword>
<comment type="caution">
    <text evidence="4">The sequence shown here is derived from an EMBL/GenBank/DDBJ whole genome shotgun (WGS) entry which is preliminary data.</text>
</comment>
<accession>A0A6D2JLV2</accession>
<dbReference type="Pfam" id="PF22486">
    <property type="entry name" value="MATH_2"/>
    <property type="match status" value="1"/>
</dbReference>
<feature type="coiled-coil region" evidence="2">
    <location>
        <begin position="213"/>
        <end position="288"/>
    </location>
</feature>
<evidence type="ECO:0000313" key="4">
    <source>
        <dbReference type="EMBL" id="CAA7038138.1"/>
    </source>
</evidence>
<protein>
    <recommendedName>
        <fullName evidence="3">MATH domain-containing protein</fullName>
    </recommendedName>
</protein>